<evidence type="ECO:0000313" key="2">
    <source>
        <dbReference type="Proteomes" id="UP001500506"/>
    </source>
</evidence>
<accession>A0ABP4WVR0</accession>
<reference evidence="2" key="1">
    <citation type="journal article" date="2019" name="Int. J. Syst. Evol. Microbiol.">
        <title>The Global Catalogue of Microorganisms (GCM) 10K type strain sequencing project: providing services to taxonomists for standard genome sequencing and annotation.</title>
        <authorList>
            <consortium name="The Broad Institute Genomics Platform"/>
            <consortium name="The Broad Institute Genome Sequencing Center for Infectious Disease"/>
            <person name="Wu L."/>
            <person name="Ma J."/>
        </authorList>
    </citation>
    <scope>NUCLEOTIDE SEQUENCE [LARGE SCALE GENOMIC DNA]</scope>
    <source>
        <strain evidence="2">JCM 14319</strain>
    </source>
</reference>
<gene>
    <name evidence="1" type="ORF">GCM10009747_22880</name>
</gene>
<organism evidence="1 2">
    <name type="scientific">Agromyces humatus</name>
    <dbReference type="NCBI Taxonomy" id="279573"/>
    <lineage>
        <taxon>Bacteria</taxon>
        <taxon>Bacillati</taxon>
        <taxon>Actinomycetota</taxon>
        <taxon>Actinomycetes</taxon>
        <taxon>Micrococcales</taxon>
        <taxon>Microbacteriaceae</taxon>
        <taxon>Agromyces</taxon>
    </lineage>
</organism>
<keyword evidence="2" id="KW-1185">Reference proteome</keyword>
<proteinExistence type="predicted"/>
<evidence type="ECO:0000313" key="1">
    <source>
        <dbReference type="EMBL" id="GAA1762834.1"/>
    </source>
</evidence>
<dbReference type="EMBL" id="BAAANH010000004">
    <property type="protein sequence ID" value="GAA1762834.1"/>
    <property type="molecule type" value="Genomic_DNA"/>
</dbReference>
<comment type="caution">
    <text evidence="1">The sequence shown here is derived from an EMBL/GenBank/DDBJ whole genome shotgun (WGS) entry which is preliminary data.</text>
</comment>
<sequence>MEPPGTRSRDWAVAACRTAGFEPNVAFEIRRRAPPRAARHAGPGRRVSAGLIATGAAACNLLPSGGRRAIRLALRSGSENNPAIAAARGALHAVGSALPS</sequence>
<dbReference type="Proteomes" id="UP001500506">
    <property type="component" value="Unassembled WGS sequence"/>
</dbReference>
<name>A0ABP4WVR0_9MICO</name>
<protein>
    <submittedName>
        <fullName evidence="1">Uncharacterized protein</fullName>
    </submittedName>
</protein>